<dbReference type="NCBIfam" id="TIGR01036">
    <property type="entry name" value="pyrD_sub2"/>
    <property type="match status" value="1"/>
</dbReference>
<evidence type="ECO:0000256" key="14">
    <source>
        <dbReference type="NCBIfam" id="TIGR01036"/>
    </source>
</evidence>
<comment type="similarity">
    <text evidence="5">Belongs to the dihydroorotate dehydrogenase family. Type 2 subfamily.</text>
</comment>
<evidence type="ECO:0000256" key="13">
    <source>
        <dbReference type="ARBA" id="ARBA00048639"/>
    </source>
</evidence>
<dbReference type="STRING" id="1882918.BCY86_08020"/>
<evidence type="ECO:0000256" key="10">
    <source>
        <dbReference type="ARBA" id="ARBA00022975"/>
    </source>
</evidence>
<evidence type="ECO:0000256" key="7">
    <source>
        <dbReference type="ARBA" id="ARBA00018366"/>
    </source>
</evidence>
<keyword evidence="10" id="KW-0665">Pyrimidine biosynthesis</keyword>
<evidence type="ECO:0000256" key="5">
    <source>
        <dbReference type="ARBA" id="ARBA00005359"/>
    </source>
</evidence>
<dbReference type="PROSITE" id="PS00912">
    <property type="entry name" value="DHODEHASE_2"/>
    <property type="match status" value="1"/>
</dbReference>
<keyword evidence="17" id="KW-1185">Reference proteome</keyword>
<dbReference type="UniPathway" id="UPA00070">
    <property type="reaction ID" value="UER00946"/>
</dbReference>
<dbReference type="KEGG" id="pabo:BCY86_08020"/>
<dbReference type="SUPFAM" id="SSF51395">
    <property type="entry name" value="FMN-linked oxidoreductases"/>
    <property type="match status" value="1"/>
</dbReference>
<evidence type="ECO:0000256" key="12">
    <source>
        <dbReference type="ARBA" id="ARBA00023136"/>
    </source>
</evidence>
<comment type="cofactor">
    <cofactor evidence="1">
        <name>FMN</name>
        <dbReference type="ChEBI" id="CHEBI:58210"/>
    </cofactor>
</comment>
<comment type="pathway">
    <text evidence="4">Pyrimidine metabolism; UMP biosynthesis via de novo pathway; orotate from (S)-dihydroorotate (quinone route): step 1/1.</text>
</comment>
<keyword evidence="12" id="KW-0472">Membrane</keyword>
<dbReference type="Gene3D" id="3.20.20.70">
    <property type="entry name" value="Aldolase class I"/>
    <property type="match status" value="1"/>
</dbReference>
<comment type="catalytic activity">
    <reaction evidence="13">
        <text>(S)-dihydroorotate + a quinone = orotate + a quinol</text>
        <dbReference type="Rhea" id="RHEA:30187"/>
        <dbReference type="ChEBI" id="CHEBI:24646"/>
        <dbReference type="ChEBI" id="CHEBI:30839"/>
        <dbReference type="ChEBI" id="CHEBI:30864"/>
        <dbReference type="ChEBI" id="CHEBI:132124"/>
        <dbReference type="EC" id="1.3.5.2"/>
    </reaction>
</comment>
<dbReference type="InterPro" id="IPR050074">
    <property type="entry name" value="DHO_dehydrogenase"/>
</dbReference>
<comment type="function">
    <text evidence="2">Catalyzes the conversion of dihydroorotate to orotate with quinone as electron acceptor.</text>
</comment>
<name>A0A1L6MZP7_9BACT</name>
<keyword evidence="9" id="KW-0288">FMN</keyword>
<dbReference type="NCBIfam" id="NF003652">
    <property type="entry name" value="PRK05286.2-5"/>
    <property type="match status" value="1"/>
</dbReference>
<reference evidence="16 17" key="1">
    <citation type="submission" date="2016-08" db="EMBL/GenBank/DDBJ databases">
        <title>Identification and validation of antigenic proteins from Pajaroellobacter abortibovis using de-novo genome sequence assembly and reverse vaccinology.</title>
        <authorList>
            <person name="Welly B.T."/>
            <person name="Miller M.R."/>
            <person name="Stott J.L."/>
            <person name="Blanchard M.T."/>
            <person name="Islas-Trejo A.D."/>
            <person name="O'Rourke S.M."/>
            <person name="Young A.E."/>
            <person name="Medrano J.F."/>
            <person name="Van Eenennaam A.L."/>
        </authorList>
    </citation>
    <scope>NUCLEOTIDE SEQUENCE [LARGE SCALE GENOMIC DNA]</scope>
    <source>
        <strain evidence="16 17">BTF92-0548A/99-0131</strain>
    </source>
</reference>
<evidence type="ECO:0000256" key="1">
    <source>
        <dbReference type="ARBA" id="ARBA00001917"/>
    </source>
</evidence>
<evidence type="ECO:0000256" key="8">
    <source>
        <dbReference type="ARBA" id="ARBA00022630"/>
    </source>
</evidence>
<dbReference type="EMBL" id="CP016908">
    <property type="protein sequence ID" value="APS00966.1"/>
    <property type="molecule type" value="Genomic_DNA"/>
</dbReference>
<dbReference type="PANTHER" id="PTHR48109:SF4">
    <property type="entry name" value="DIHYDROOROTATE DEHYDROGENASE (QUINONE), MITOCHONDRIAL"/>
    <property type="match status" value="1"/>
</dbReference>
<dbReference type="CDD" id="cd04738">
    <property type="entry name" value="DHOD_2_like"/>
    <property type="match status" value="1"/>
</dbReference>
<protein>
    <recommendedName>
        <fullName evidence="7 14">Dihydroorotate dehydrogenase (quinone)</fullName>
        <ecNumber evidence="6 14">1.3.5.2</ecNumber>
    </recommendedName>
</protein>
<evidence type="ECO:0000313" key="17">
    <source>
        <dbReference type="Proteomes" id="UP000185544"/>
    </source>
</evidence>
<dbReference type="InterPro" id="IPR001295">
    <property type="entry name" value="Dihydroorotate_DH_CS"/>
</dbReference>
<dbReference type="GO" id="GO:0005737">
    <property type="term" value="C:cytoplasm"/>
    <property type="evidence" value="ECO:0007669"/>
    <property type="project" value="InterPro"/>
</dbReference>
<dbReference type="InterPro" id="IPR013785">
    <property type="entry name" value="Aldolase_TIM"/>
</dbReference>
<dbReference type="InterPro" id="IPR005719">
    <property type="entry name" value="Dihydroorotate_DH_2"/>
</dbReference>
<evidence type="ECO:0000256" key="6">
    <source>
        <dbReference type="ARBA" id="ARBA00012791"/>
    </source>
</evidence>
<evidence type="ECO:0000256" key="9">
    <source>
        <dbReference type="ARBA" id="ARBA00022643"/>
    </source>
</evidence>
<dbReference type="EC" id="1.3.5.2" evidence="6 14"/>
<evidence type="ECO:0000259" key="15">
    <source>
        <dbReference type="Pfam" id="PF01180"/>
    </source>
</evidence>
<gene>
    <name evidence="16" type="ORF">BCY86_08020</name>
</gene>
<comment type="subcellular location">
    <subcellularLocation>
        <location evidence="3">Membrane</location>
    </subcellularLocation>
</comment>
<dbReference type="PANTHER" id="PTHR48109">
    <property type="entry name" value="DIHYDROOROTATE DEHYDROGENASE (QUINONE), MITOCHONDRIAL-RELATED"/>
    <property type="match status" value="1"/>
</dbReference>
<sequence length="365" mass="39985">MYKTLIRPLLFSLPPTVSHHLAMVALTPLECITWLNQWVRKHSVLESSRLSTQIQGLHFPSPLGLAAGFDKDAKRPRALASLGFGFLELGTVTAHPQEANPPPHLFRLPTDRALINRLGFPNEGVERVTSRLLPYKDTNALGIPLVMSIGKSRIIPLDPVEPLIADYLTSFQAAQKVADMVAINISSPNTPHLHTLQQEQLAEALLTALVQDNCSSLQALPLLVKISPDLNDSQLESLLAVIEKTGIHGIITTNTTTQRDHLQTNPSHIAAIGAGGLSGPPLRARALDIVRRTRARLGTQPIVIGVGGIETAEHVIDFIRAGANLVQIYTSFIYQGPRTPFFINRKLDQFIQQQGIKHLSELSLH</sequence>
<dbReference type="GO" id="GO:0016020">
    <property type="term" value="C:membrane"/>
    <property type="evidence" value="ECO:0007669"/>
    <property type="project" value="UniProtKB-SubCell"/>
</dbReference>
<keyword evidence="11" id="KW-0560">Oxidoreductase</keyword>
<proteinExistence type="inferred from homology"/>
<evidence type="ECO:0000256" key="2">
    <source>
        <dbReference type="ARBA" id="ARBA00003125"/>
    </source>
</evidence>
<dbReference type="GO" id="GO:0006207">
    <property type="term" value="P:'de novo' pyrimidine nucleobase biosynthetic process"/>
    <property type="evidence" value="ECO:0007669"/>
    <property type="project" value="UniProtKB-UniRule"/>
</dbReference>
<evidence type="ECO:0000256" key="3">
    <source>
        <dbReference type="ARBA" id="ARBA00004370"/>
    </source>
</evidence>
<dbReference type="Proteomes" id="UP000185544">
    <property type="component" value="Chromosome"/>
</dbReference>
<organism evidence="16 17">
    <name type="scientific">Pajaroellobacter abortibovis</name>
    <dbReference type="NCBI Taxonomy" id="1882918"/>
    <lineage>
        <taxon>Bacteria</taxon>
        <taxon>Pseudomonadati</taxon>
        <taxon>Myxococcota</taxon>
        <taxon>Polyangia</taxon>
        <taxon>Polyangiales</taxon>
        <taxon>Polyangiaceae</taxon>
    </lineage>
</organism>
<dbReference type="AlphaFoldDB" id="A0A1L6MZP7"/>
<evidence type="ECO:0000256" key="11">
    <source>
        <dbReference type="ARBA" id="ARBA00023002"/>
    </source>
</evidence>
<evidence type="ECO:0000256" key="4">
    <source>
        <dbReference type="ARBA" id="ARBA00005161"/>
    </source>
</evidence>
<accession>A0A1L6MZP7</accession>
<dbReference type="Pfam" id="PF01180">
    <property type="entry name" value="DHO_dh"/>
    <property type="match status" value="1"/>
</dbReference>
<dbReference type="GO" id="GO:0044205">
    <property type="term" value="P:'de novo' UMP biosynthetic process"/>
    <property type="evidence" value="ECO:0007669"/>
    <property type="project" value="UniProtKB-UniPathway"/>
</dbReference>
<keyword evidence="8" id="KW-0285">Flavoprotein</keyword>
<dbReference type="InterPro" id="IPR005720">
    <property type="entry name" value="Dihydroorotate_DH_cat"/>
</dbReference>
<feature type="domain" description="Dihydroorotate dehydrogenase catalytic" evidence="15">
    <location>
        <begin position="50"/>
        <end position="349"/>
    </location>
</feature>
<evidence type="ECO:0000313" key="16">
    <source>
        <dbReference type="EMBL" id="APS00966.1"/>
    </source>
</evidence>
<dbReference type="GO" id="GO:0106430">
    <property type="term" value="F:dihydroorotate dehydrogenase (quinone) activity"/>
    <property type="evidence" value="ECO:0007669"/>
    <property type="project" value="UniProtKB-EC"/>
</dbReference>